<accession>A0A5P0ZVG4</accession>
<gene>
    <name evidence="2" type="ORF">FHL05_03885</name>
</gene>
<organism evidence="2 3">
    <name type="scientific">Companilactobacillus halodurans</name>
    <dbReference type="NCBI Taxonomy" id="2584183"/>
    <lineage>
        <taxon>Bacteria</taxon>
        <taxon>Bacillati</taxon>
        <taxon>Bacillota</taxon>
        <taxon>Bacilli</taxon>
        <taxon>Lactobacillales</taxon>
        <taxon>Lactobacillaceae</taxon>
        <taxon>Companilactobacillus</taxon>
    </lineage>
</organism>
<dbReference type="EMBL" id="VDFO01000010">
    <property type="protein sequence ID" value="MQS97027.1"/>
    <property type="molecule type" value="Genomic_DNA"/>
</dbReference>
<evidence type="ECO:0000313" key="2">
    <source>
        <dbReference type="EMBL" id="MQS97027.1"/>
    </source>
</evidence>
<feature type="domain" description="DUF1828" evidence="1">
    <location>
        <begin position="21"/>
        <end position="107"/>
    </location>
</feature>
<comment type="caution">
    <text evidence="2">The sequence shown here is derived from an EMBL/GenBank/DDBJ whole genome shotgun (WGS) entry which is preliminary data.</text>
</comment>
<reference evidence="2 3" key="1">
    <citation type="journal article" date="2019" name="Syst. Appl. Microbiol.">
        <title>Polyphasic characterization of two novel Lactobacillus spp. isolated from blown salami packages: Description of Lactobacillus halodurans sp. nov. and Lactobacillus salsicarnum sp. nov.</title>
        <authorList>
            <person name="Schuster J.A."/>
            <person name="Klingl A."/>
            <person name="Vogel R.F."/>
            <person name="Ehrmann M.A."/>
        </authorList>
    </citation>
    <scope>NUCLEOTIDE SEQUENCE [LARGE SCALE GENOMIC DNA]</scope>
    <source>
        <strain evidence="2 3">TMW 1.1920</strain>
    </source>
</reference>
<dbReference type="InterPro" id="IPR014960">
    <property type="entry name" value="DUF1828"/>
</dbReference>
<name>A0A5P0ZVG4_9LACO</name>
<proteinExistence type="predicted"/>
<dbReference type="RefSeq" id="WP_153522082.1">
    <property type="nucleotide sequence ID" value="NZ_VDFO01000010.1"/>
</dbReference>
<protein>
    <submittedName>
        <fullName evidence="2">DUF1828 domain-containing protein</fullName>
    </submittedName>
</protein>
<dbReference type="Proteomes" id="UP000371423">
    <property type="component" value="Unassembled WGS sequence"/>
</dbReference>
<evidence type="ECO:0000313" key="3">
    <source>
        <dbReference type="Proteomes" id="UP000371423"/>
    </source>
</evidence>
<dbReference type="AlphaFoldDB" id="A0A5P0ZVG4"/>
<evidence type="ECO:0000259" key="1">
    <source>
        <dbReference type="Pfam" id="PF08861"/>
    </source>
</evidence>
<sequence>MSIYNLEKYGLNSFKVSTNAVDEINDGLIFYISKDWSKITDDGYMFNELELMSKKLSVKKRIELCRIFSHFYFCDFDEKTEEIYKKLSPELNLDDVVMSMIQTCTAISTIINYERIGKSND</sequence>
<keyword evidence="3" id="KW-1185">Reference proteome</keyword>
<dbReference type="Pfam" id="PF08861">
    <property type="entry name" value="DUF1828"/>
    <property type="match status" value="1"/>
</dbReference>